<proteinExistence type="predicted"/>
<evidence type="ECO:0000313" key="2">
    <source>
        <dbReference type="Proteomes" id="UP000077684"/>
    </source>
</evidence>
<evidence type="ECO:0000313" key="1">
    <source>
        <dbReference type="EMBL" id="KAE8240974.1"/>
    </source>
</evidence>
<reference evidence="1" key="2">
    <citation type="journal article" date="2019" name="IMA Fungus">
        <title>Genome sequencing and comparison of five Tilletia species to identify candidate genes for the detection of regulated species infecting wheat.</title>
        <authorList>
            <person name="Nguyen H.D.T."/>
            <person name="Sultana T."/>
            <person name="Kesanakurti P."/>
            <person name="Hambleton S."/>
        </authorList>
    </citation>
    <scope>NUCLEOTIDE SEQUENCE</scope>
    <source>
        <strain evidence="1">DAOMC 236426</strain>
    </source>
</reference>
<dbReference type="AlphaFoldDB" id="A0A8X7STW3"/>
<dbReference type="Proteomes" id="UP000077684">
    <property type="component" value="Unassembled WGS sequence"/>
</dbReference>
<reference evidence="1" key="1">
    <citation type="submission" date="2016-04" db="EMBL/GenBank/DDBJ databases">
        <authorList>
            <person name="Nguyen H.D."/>
            <person name="Samba Siva P."/>
            <person name="Cullis J."/>
            <person name="Levesque C.A."/>
            <person name="Hambleton S."/>
        </authorList>
    </citation>
    <scope>NUCLEOTIDE SEQUENCE</scope>
    <source>
        <strain evidence="1">DAOMC 236426</strain>
    </source>
</reference>
<accession>A0A8X7STW3</accession>
<comment type="caution">
    <text evidence="1">The sequence shown here is derived from an EMBL/GenBank/DDBJ whole genome shotgun (WGS) entry which is preliminary data.</text>
</comment>
<keyword evidence="2" id="KW-1185">Reference proteome</keyword>
<organism evidence="1 2">
    <name type="scientific">Tilletia controversa</name>
    <name type="common">dwarf bunt fungus</name>
    <dbReference type="NCBI Taxonomy" id="13291"/>
    <lineage>
        <taxon>Eukaryota</taxon>
        <taxon>Fungi</taxon>
        <taxon>Dikarya</taxon>
        <taxon>Basidiomycota</taxon>
        <taxon>Ustilaginomycotina</taxon>
        <taxon>Exobasidiomycetes</taxon>
        <taxon>Tilletiales</taxon>
        <taxon>Tilletiaceae</taxon>
        <taxon>Tilletia</taxon>
    </lineage>
</organism>
<feature type="non-terminal residue" evidence="1">
    <location>
        <position position="1"/>
    </location>
</feature>
<sequence length="95" mass="10681">FGQNCDNTMKGLWLHADELAETQMITGFFVGHQALTEGYVNTRNRSAIPQISLLLQNLDGLHGKGRFDDSIVGPLRIVMLILLLRIAQQTIRVYN</sequence>
<protein>
    <submittedName>
        <fullName evidence="1">Uncharacterized protein</fullName>
    </submittedName>
</protein>
<dbReference type="EMBL" id="LWDE02001425">
    <property type="protein sequence ID" value="KAE8240974.1"/>
    <property type="molecule type" value="Genomic_DNA"/>
</dbReference>
<gene>
    <name evidence="1" type="ORF">A4X06_0g7705</name>
</gene>
<name>A0A8X7STW3_9BASI</name>